<dbReference type="Gene3D" id="4.10.240.10">
    <property type="entry name" value="Zn(2)-C6 fungal-type DNA-binding domain"/>
    <property type="match status" value="1"/>
</dbReference>
<dbReference type="GO" id="GO:0000981">
    <property type="term" value="F:DNA-binding transcription factor activity, RNA polymerase II-specific"/>
    <property type="evidence" value="ECO:0007669"/>
    <property type="project" value="InterPro"/>
</dbReference>
<gene>
    <name evidence="9" type="ORF">VE01_02151</name>
</gene>
<dbReference type="SMART" id="SM00066">
    <property type="entry name" value="GAL4"/>
    <property type="match status" value="1"/>
</dbReference>
<dbReference type="Pfam" id="PF04082">
    <property type="entry name" value="Fungal_trans"/>
    <property type="match status" value="1"/>
</dbReference>
<keyword evidence="10" id="KW-1185">Reference proteome</keyword>
<keyword evidence="5" id="KW-0804">Transcription</keyword>
<dbReference type="PROSITE" id="PS00463">
    <property type="entry name" value="ZN2_CY6_FUNGAL_1"/>
    <property type="match status" value="1"/>
</dbReference>
<name>A0A1B8GVE0_9PEZI</name>
<proteinExistence type="predicted"/>
<keyword evidence="4" id="KW-0238">DNA-binding</keyword>
<evidence type="ECO:0000256" key="5">
    <source>
        <dbReference type="ARBA" id="ARBA00023163"/>
    </source>
</evidence>
<dbReference type="GO" id="GO:0008270">
    <property type="term" value="F:zinc ion binding"/>
    <property type="evidence" value="ECO:0007669"/>
    <property type="project" value="InterPro"/>
</dbReference>
<dbReference type="CDD" id="cd12148">
    <property type="entry name" value="fungal_TF_MHR"/>
    <property type="match status" value="1"/>
</dbReference>
<dbReference type="Pfam" id="PF00172">
    <property type="entry name" value="Zn_clus"/>
    <property type="match status" value="1"/>
</dbReference>
<dbReference type="InterPro" id="IPR001138">
    <property type="entry name" value="Zn2Cys6_DnaBD"/>
</dbReference>
<dbReference type="GeneID" id="28835537"/>
<dbReference type="EMBL" id="KV460211">
    <property type="protein sequence ID" value="OBT99804.2"/>
    <property type="molecule type" value="Genomic_DNA"/>
</dbReference>
<evidence type="ECO:0000259" key="8">
    <source>
        <dbReference type="PROSITE" id="PS50048"/>
    </source>
</evidence>
<evidence type="ECO:0000256" key="2">
    <source>
        <dbReference type="ARBA" id="ARBA00022833"/>
    </source>
</evidence>
<dbReference type="RefSeq" id="XP_018133537.2">
    <property type="nucleotide sequence ID" value="XM_018271662.2"/>
</dbReference>
<evidence type="ECO:0000313" key="9">
    <source>
        <dbReference type="EMBL" id="OBT99804.2"/>
    </source>
</evidence>
<dbReference type="CDD" id="cd00067">
    <property type="entry name" value="GAL4"/>
    <property type="match status" value="1"/>
</dbReference>
<dbReference type="AlphaFoldDB" id="A0A1B8GVE0"/>
<dbReference type="PANTHER" id="PTHR47171:SF2">
    <property type="entry name" value="TRANSCRIPTION FACTOR, PUTATIVE-RELATED"/>
    <property type="match status" value="1"/>
</dbReference>
<accession>A0A1B8GVE0</accession>
<feature type="region of interest" description="Disordered" evidence="7">
    <location>
        <begin position="44"/>
        <end position="120"/>
    </location>
</feature>
<evidence type="ECO:0000256" key="4">
    <source>
        <dbReference type="ARBA" id="ARBA00023125"/>
    </source>
</evidence>
<reference evidence="10" key="2">
    <citation type="journal article" date="2018" name="Nat. Commun.">
        <title>Extreme sensitivity to ultraviolet light in the fungal pathogen causing white-nose syndrome of bats.</title>
        <authorList>
            <person name="Palmer J.M."/>
            <person name="Drees K.P."/>
            <person name="Foster J.T."/>
            <person name="Lindner D.L."/>
        </authorList>
    </citation>
    <scope>NUCLEOTIDE SEQUENCE [LARGE SCALE GENOMIC DNA]</scope>
    <source>
        <strain evidence="10">UAMH 10579</strain>
    </source>
</reference>
<organism evidence="9 10">
    <name type="scientific">Pseudogymnoascus verrucosus</name>
    <dbReference type="NCBI Taxonomy" id="342668"/>
    <lineage>
        <taxon>Eukaryota</taxon>
        <taxon>Fungi</taxon>
        <taxon>Dikarya</taxon>
        <taxon>Ascomycota</taxon>
        <taxon>Pezizomycotina</taxon>
        <taxon>Leotiomycetes</taxon>
        <taxon>Thelebolales</taxon>
        <taxon>Thelebolaceae</taxon>
        <taxon>Pseudogymnoascus</taxon>
    </lineage>
</organism>
<sequence>MSQLGRSSRACILCHKKKVKCDLASGKQPCTNCELGDLRCRPHQRKRKHYSISPSPPPPTASQAREFPQSILETQGHGDIHPGPQNDTWRPGTPSVSRQSCTRETPARVLTPVTRSERSVHTIISGQPPQEIDNARPTPSGESYVGRSEYLGGNIPFNESMAIEANPARNIGLSEVDLQILHLQKAFDLPPRATREGLIDKYMELCSPWTPIIERSWLEETDGSQPSLLLLQAVLLAGSRVTSNTLVYASSQEFYRRARALFFSGYEKNIMFSIMSLCLLQWWNPTGPEEISTDTSGFWVRIAVGMAYQVGLHREPSAANKKDQMGRRRLWWSLVCRDNIISVGVGRPRTINLEDSDVRLPSVEDFPVQDSKARLFVAFVSICQLLGDVAQCYRRKRLTPSRRQDLENALYRWVKELPSEFHVLHKGRKDPSSYNFEARQILVPYFVILVILNRGPVAGSVPSTVSLVASSFVASIYEEFIARDEIRHLGPVFAFYALAAGLSQLSGYRYRSLGNAAEENFKTIRMSLELLSKRWGSANGALRALPEARKAVLRLPLYSEPPACIPTNSLLLFSDFDASRCNMGHLCDTNTTIPDYGAENVGGDQFATADMGPVVSSLQQREQLGIQAGQLPAIGMLGETSENLFEASPSAFPMFADGGYEYQQLESFWGSADPLGSWLLDDFHH</sequence>
<dbReference type="Proteomes" id="UP000091956">
    <property type="component" value="Unassembled WGS sequence"/>
</dbReference>
<reference evidence="9 10" key="1">
    <citation type="submission" date="2016-03" db="EMBL/GenBank/DDBJ databases">
        <title>Comparative genomics of Pseudogymnoascus destructans, the fungus causing white-nose syndrome of bats.</title>
        <authorList>
            <person name="Palmer J.M."/>
            <person name="Drees K.P."/>
            <person name="Foster J.T."/>
            <person name="Lindner D.L."/>
        </authorList>
    </citation>
    <scope>NUCLEOTIDE SEQUENCE [LARGE SCALE GENOMIC DNA]</scope>
    <source>
        <strain evidence="9 10">UAMH 10579</strain>
    </source>
</reference>
<dbReference type="GO" id="GO:0003677">
    <property type="term" value="F:DNA binding"/>
    <property type="evidence" value="ECO:0007669"/>
    <property type="project" value="UniProtKB-KW"/>
</dbReference>
<evidence type="ECO:0000313" key="10">
    <source>
        <dbReference type="Proteomes" id="UP000091956"/>
    </source>
</evidence>
<keyword evidence="3" id="KW-0805">Transcription regulation</keyword>
<dbReference type="PROSITE" id="PS50048">
    <property type="entry name" value="ZN2_CY6_FUNGAL_2"/>
    <property type="match status" value="1"/>
</dbReference>
<keyword evidence="2" id="KW-0862">Zinc</keyword>
<keyword evidence="1" id="KW-0479">Metal-binding</keyword>
<dbReference type="STRING" id="342668.A0A1B8GVE0"/>
<dbReference type="PANTHER" id="PTHR47171">
    <property type="entry name" value="FARA-RELATED"/>
    <property type="match status" value="1"/>
</dbReference>
<evidence type="ECO:0000256" key="7">
    <source>
        <dbReference type="SAM" id="MobiDB-lite"/>
    </source>
</evidence>
<keyword evidence="6" id="KW-0539">Nucleus</keyword>
<evidence type="ECO:0000256" key="3">
    <source>
        <dbReference type="ARBA" id="ARBA00023015"/>
    </source>
</evidence>
<dbReference type="GO" id="GO:0006351">
    <property type="term" value="P:DNA-templated transcription"/>
    <property type="evidence" value="ECO:0007669"/>
    <property type="project" value="InterPro"/>
</dbReference>
<dbReference type="InterPro" id="IPR052073">
    <property type="entry name" value="Amide_Lactam_Regulators"/>
</dbReference>
<dbReference type="SUPFAM" id="SSF57701">
    <property type="entry name" value="Zn2/Cys6 DNA-binding domain"/>
    <property type="match status" value="1"/>
</dbReference>
<dbReference type="InterPro" id="IPR007219">
    <property type="entry name" value="XnlR_reg_dom"/>
</dbReference>
<feature type="domain" description="Zn(2)-C6 fungal-type" evidence="8">
    <location>
        <begin position="10"/>
        <end position="40"/>
    </location>
</feature>
<dbReference type="InterPro" id="IPR036864">
    <property type="entry name" value="Zn2-C6_fun-type_DNA-bd_sf"/>
</dbReference>
<dbReference type="SMART" id="SM00906">
    <property type="entry name" value="Fungal_trans"/>
    <property type="match status" value="1"/>
</dbReference>
<feature type="compositionally biased region" description="Polar residues" evidence="7">
    <location>
        <begin position="94"/>
        <end position="103"/>
    </location>
</feature>
<evidence type="ECO:0000256" key="1">
    <source>
        <dbReference type="ARBA" id="ARBA00022723"/>
    </source>
</evidence>
<protein>
    <recommendedName>
        <fullName evidence="8">Zn(2)-C6 fungal-type domain-containing protein</fullName>
    </recommendedName>
</protein>
<evidence type="ECO:0000256" key="6">
    <source>
        <dbReference type="ARBA" id="ARBA00023242"/>
    </source>
</evidence>